<sequence>PLQPRRHGQRIEEPTAAIKTVTRLEMEHGEDSAMHVMKKYGWRPGEGLGKSNQGARYPVATVWKQDRLGIGHPRTDRRRITHPSISKPLTKGPSPRSPGGKKLAADAKAEATLRSAMLHYMNNYAGSSLEEKFFIPFLGLFMACSRTGDPDNEKTKTSCETINKFFMTIELVVYQHCINLDVSYKSYLLATVQHSLAKATWFRDNLKYKSLQWIEVKQVISKRFRDKPPKRQIPAKKTNSCEHCDKPWDHQCKEFLQHKADKFAARMAKLQLDNEEPKSNNSRNKGKGKAKDQTYEDAMSDNEYELASTKRKREADLTQIIVPINIGCNRLYALVDTGCTFSSIDSSIILTSLTPEQLEGAEKFFWDLFKTYSTTMVSSSSDQQGDDAFATSVPILEKCQHHRILGPYPTTVHADLLGILDTLQDWLLTHFRSAIVGFSHYLDLAKSIEEEEGPVSSMMMQSTLYLVQILIQYGDALQSNSLIIFYTVFYFNNLHQIQHFL</sequence>
<organism evidence="3">
    <name type="scientific">Absidia glauca</name>
    <name type="common">Pin mould</name>
    <dbReference type="NCBI Taxonomy" id="4829"/>
    <lineage>
        <taxon>Eukaryota</taxon>
        <taxon>Fungi</taxon>
        <taxon>Fungi incertae sedis</taxon>
        <taxon>Mucoromycota</taxon>
        <taxon>Mucoromycotina</taxon>
        <taxon>Mucoromycetes</taxon>
        <taxon>Mucorales</taxon>
        <taxon>Cunninghamellaceae</taxon>
        <taxon>Absidia</taxon>
    </lineage>
</organism>
<dbReference type="Pfam" id="PF01585">
    <property type="entry name" value="G-patch"/>
    <property type="match status" value="1"/>
</dbReference>
<evidence type="ECO:0000313" key="3">
    <source>
        <dbReference type="EMBL" id="SAL94994.1"/>
    </source>
</evidence>
<feature type="domain" description="G-patch" evidence="2">
    <location>
        <begin position="29"/>
        <end position="75"/>
    </location>
</feature>
<dbReference type="OrthoDB" id="4822at2759"/>
<dbReference type="PANTHER" id="PTHR20923:SF1">
    <property type="entry name" value="G PATCH DOMAIN AND ANKYRIN REPEAT-CONTAINING PROTEIN 1"/>
    <property type="match status" value="1"/>
</dbReference>
<feature type="region of interest" description="Disordered" evidence="1">
    <location>
        <begin position="68"/>
        <end position="102"/>
    </location>
</feature>
<evidence type="ECO:0000313" key="4">
    <source>
        <dbReference type="Proteomes" id="UP000078561"/>
    </source>
</evidence>
<dbReference type="InterPro" id="IPR039146">
    <property type="entry name" value="GPANK1"/>
</dbReference>
<reference evidence="3" key="1">
    <citation type="submission" date="2016-04" db="EMBL/GenBank/DDBJ databases">
        <authorList>
            <person name="Evans L.H."/>
            <person name="Alamgir A."/>
            <person name="Owens N."/>
            <person name="Weber N.D."/>
            <person name="Virtaneva K."/>
            <person name="Barbian K."/>
            <person name="Babar A."/>
            <person name="Rosenke K."/>
        </authorList>
    </citation>
    <scope>NUCLEOTIDE SEQUENCE [LARGE SCALE GENOMIC DNA]</scope>
    <source>
        <strain evidence="3">CBS 101.48</strain>
    </source>
</reference>
<name>A0A163IRS5_ABSGL</name>
<proteinExistence type="predicted"/>
<dbReference type="GO" id="GO:0003676">
    <property type="term" value="F:nucleic acid binding"/>
    <property type="evidence" value="ECO:0007669"/>
    <property type="project" value="InterPro"/>
</dbReference>
<keyword evidence="4" id="KW-1185">Reference proteome</keyword>
<dbReference type="EMBL" id="LT550091">
    <property type="protein sequence ID" value="SAL94994.1"/>
    <property type="molecule type" value="Genomic_DNA"/>
</dbReference>
<accession>A0A163IRS5</accession>
<dbReference type="PANTHER" id="PTHR20923">
    <property type="entry name" value="BAT4 PROTEIN-RELATED"/>
    <property type="match status" value="1"/>
</dbReference>
<evidence type="ECO:0000259" key="2">
    <source>
        <dbReference type="PROSITE" id="PS50174"/>
    </source>
</evidence>
<dbReference type="AlphaFoldDB" id="A0A163IRS5"/>
<dbReference type="SMART" id="SM00443">
    <property type="entry name" value="G_patch"/>
    <property type="match status" value="1"/>
</dbReference>
<dbReference type="InParanoid" id="A0A163IRS5"/>
<dbReference type="InterPro" id="IPR000467">
    <property type="entry name" value="G_patch_dom"/>
</dbReference>
<evidence type="ECO:0000256" key="1">
    <source>
        <dbReference type="SAM" id="MobiDB-lite"/>
    </source>
</evidence>
<gene>
    <name evidence="3" type="primary">ABSGL_00289.1 scaffold 427</name>
</gene>
<dbReference type="Proteomes" id="UP000078561">
    <property type="component" value="Unassembled WGS sequence"/>
</dbReference>
<protein>
    <recommendedName>
        <fullName evidence="2">G-patch domain-containing protein</fullName>
    </recommendedName>
</protein>
<feature type="region of interest" description="Disordered" evidence="1">
    <location>
        <begin position="271"/>
        <end position="296"/>
    </location>
</feature>
<feature type="non-terminal residue" evidence="3">
    <location>
        <position position="1"/>
    </location>
</feature>
<dbReference type="PROSITE" id="PS50174">
    <property type="entry name" value="G_PATCH"/>
    <property type="match status" value="1"/>
</dbReference>